<organism evidence="9 10">
    <name type="scientific">Chlamydomonas incerta</name>
    <dbReference type="NCBI Taxonomy" id="51695"/>
    <lineage>
        <taxon>Eukaryota</taxon>
        <taxon>Viridiplantae</taxon>
        <taxon>Chlorophyta</taxon>
        <taxon>core chlorophytes</taxon>
        <taxon>Chlorophyceae</taxon>
        <taxon>CS clade</taxon>
        <taxon>Chlamydomonadales</taxon>
        <taxon>Chlamydomonadaceae</taxon>
        <taxon>Chlamydomonas</taxon>
    </lineage>
</organism>
<comment type="similarity">
    <text evidence="2">Belongs to the glycosyltransferase 31 family. Beta3-Gal-T subfamily.</text>
</comment>
<evidence type="ECO:0000256" key="3">
    <source>
        <dbReference type="ARBA" id="ARBA00022692"/>
    </source>
</evidence>
<feature type="compositionally biased region" description="Gly residues" evidence="7">
    <location>
        <begin position="904"/>
        <end position="917"/>
    </location>
</feature>
<accession>A0A835T7W0</accession>
<evidence type="ECO:0000256" key="6">
    <source>
        <dbReference type="ARBA" id="ARBA00023136"/>
    </source>
</evidence>
<comment type="subcellular location">
    <subcellularLocation>
        <location evidence="1">Membrane</location>
        <topology evidence="1">Single-pass type II membrane protein</topology>
    </subcellularLocation>
</comment>
<evidence type="ECO:0000256" key="2">
    <source>
        <dbReference type="ARBA" id="ARBA00006462"/>
    </source>
</evidence>
<reference evidence="9" key="1">
    <citation type="journal article" date="2020" name="bioRxiv">
        <title>Comparative genomics of Chlamydomonas.</title>
        <authorList>
            <person name="Craig R.J."/>
            <person name="Hasan A.R."/>
            <person name="Ness R.W."/>
            <person name="Keightley P.D."/>
        </authorList>
    </citation>
    <scope>NUCLEOTIDE SEQUENCE</scope>
    <source>
        <strain evidence="9">SAG 7.73</strain>
    </source>
</reference>
<name>A0A835T7W0_CHLIN</name>
<dbReference type="GO" id="GO:0016020">
    <property type="term" value="C:membrane"/>
    <property type="evidence" value="ECO:0007669"/>
    <property type="project" value="UniProtKB-SubCell"/>
</dbReference>
<feature type="compositionally biased region" description="Low complexity" evidence="7">
    <location>
        <begin position="235"/>
        <end position="260"/>
    </location>
</feature>
<keyword evidence="3 8" id="KW-0812">Transmembrane</keyword>
<comment type="caution">
    <text evidence="9">The sequence shown here is derived from an EMBL/GenBank/DDBJ whole genome shotgun (WGS) entry which is preliminary data.</text>
</comment>
<proteinExistence type="inferred from homology"/>
<dbReference type="PANTHER" id="PTHR23033">
    <property type="entry name" value="BETA1,3-GALACTOSYLTRANSFERASE"/>
    <property type="match status" value="1"/>
</dbReference>
<feature type="region of interest" description="Disordered" evidence="7">
    <location>
        <begin position="547"/>
        <end position="581"/>
    </location>
</feature>
<evidence type="ECO:0000256" key="1">
    <source>
        <dbReference type="ARBA" id="ARBA00004606"/>
    </source>
</evidence>
<evidence type="ECO:0000313" key="9">
    <source>
        <dbReference type="EMBL" id="KAG2434055.1"/>
    </source>
</evidence>
<evidence type="ECO:0000256" key="7">
    <source>
        <dbReference type="SAM" id="MobiDB-lite"/>
    </source>
</evidence>
<protein>
    <submittedName>
        <fullName evidence="9">Uncharacterized protein</fullName>
    </submittedName>
</protein>
<feature type="region of interest" description="Disordered" evidence="7">
    <location>
        <begin position="822"/>
        <end position="936"/>
    </location>
</feature>
<feature type="compositionally biased region" description="Gly residues" evidence="7">
    <location>
        <begin position="219"/>
        <end position="234"/>
    </location>
</feature>
<dbReference type="PANTHER" id="PTHR23033:SF50">
    <property type="entry name" value="HEXOSYLTRANSFERASE"/>
    <property type="match status" value="1"/>
</dbReference>
<evidence type="ECO:0000256" key="8">
    <source>
        <dbReference type="SAM" id="Phobius"/>
    </source>
</evidence>
<feature type="region of interest" description="Disordered" evidence="7">
    <location>
        <begin position="1"/>
        <end position="27"/>
    </location>
</feature>
<keyword evidence="10" id="KW-1185">Reference proteome</keyword>
<dbReference type="OrthoDB" id="421979at2759"/>
<feature type="compositionally biased region" description="Low complexity" evidence="7">
    <location>
        <begin position="927"/>
        <end position="936"/>
    </location>
</feature>
<keyword evidence="6 8" id="KW-0472">Membrane</keyword>
<feature type="compositionally biased region" description="Acidic residues" evidence="7">
    <location>
        <begin position="828"/>
        <end position="837"/>
    </location>
</feature>
<evidence type="ECO:0000256" key="4">
    <source>
        <dbReference type="ARBA" id="ARBA00022968"/>
    </source>
</evidence>
<feature type="region of interest" description="Disordered" evidence="7">
    <location>
        <begin position="980"/>
        <end position="1025"/>
    </location>
</feature>
<feature type="compositionally biased region" description="Low complexity" evidence="7">
    <location>
        <begin position="268"/>
        <end position="282"/>
    </location>
</feature>
<dbReference type="Proteomes" id="UP000650467">
    <property type="component" value="Unassembled WGS sequence"/>
</dbReference>
<feature type="transmembrane region" description="Helical" evidence="8">
    <location>
        <begin position="179"/>
        <end position="200"/>
    </location>
</feature>
<sequence length="1025" mass="107355">MSDVDNEAGSTSAPALTLPGVRGERRPISDRRRHVVHSAGAGVRIAGAGASCSPWAAAVVGTVAQYAEGAGATVPAAAPGEACSPRTNGASARRSAAIVAAPGEAAASTCCSCGSTAGACAGKDCLPSCPHLQQQQQQQQQQRAEPPALCTAGSCCSPSSPTTTSTCRRRGVRRARSRYCASSALVSVTLLLTAALQGAVLMSGVPCAAAWGWPFGGSAGSSGSASGGSGGGNRGSSSSRSGSTGAARSKSTGGRTSTSRSGGGGAAGLDVGSSSSRSRSNSGTDRAKARREAVSGGGAVWREPAPVLQAAGLRQVSYNPAARDIGALLAWDPAAVNTSADAAATVSLDASQPANYSLPLNDAQSLLRQMLKEEEARRALPYDLTKPYKLPAASYEDEQFVFATGSYPDRYILAQATRSWRHGIRAFIAINNTQDVDRLNEHNQAHRERYEYFPDEGEGDLGPRFHGFMRGDTRAAAAPFMAHEHFGETYKWLLYGDDDTIFYMPAVKQMLAHLDPELPYAISDNLWYRSRHPNLFAPRCLPCHMAVDADPPPPPVGDEQEEDGGGGGEGSGGKAEPITIPSVSEVTNGYGRFLVGARTDADMNHGKAKRAMRTRAFQDWNKTQHQLAEHGEDANVPGLRYAPRPACPFCTREAACSPSPPAESRTGCYPAGGHGGAGMIFSVGLLRRLSAARMKACFMEQFGAPGGDSLLSTCLWREGYAFTDPGTSTLALYDGNYVLFSSEAGKWALHDPLTVLIKGKCDARCKWLIRNAVSHHGRGRHFQGFGQSAAYLYAAAASHRAALKWQAFMAERDLDLKELEASMRGEGAEEEAEEEEEQQKGGKGRASKRSKGEEEGDSTSRRKMHSASGGKERQGGGGGSTGSKAIGVRHQHHSKQQPQHDGKGSGWLGGRKAGGGAAAASKKRTASKGAGSDSDALLASSKTAQAAEALQRGLKAAADTAAGERRVAAQHAAAAERALGVHGGLGSASRSLQGEKGSWEREGESEVGLDYVPHRRGYFDSHGLK</sequence>
<dbReference type="InterPro" id="IPR026050">
    <property type="entry name" value="C1GALT1/C1GALT1_chp1"/>
</dbReference>
<evidence type="ECO:0000256" key="5">
    <source>
        <dbReference type="ARBA" id="ARBA00022989"/>
    </source>
</evidence>
<dbReference type="EMBL" id="JAEHOC010000017">
    <property type="protein sequence ID" value="KAG2434055.1"/>
    <property type="molecule type" value="Genomic_DNA"/>
</dbReference>
<feature type="region of interest" description="Disordered" evidence="7">
    <location>
        <begin position="219"/>
        <end position="297"/>
    </location>
</feature>
<evidence type="ECO:0000313" key="10">
    <source>
        <dbReference type="Proteomes" id="UP000650467"/>
    </source>
</evidence>
<dbReference type="AlphaFoldDB" id="A0A835T7W0"/>
<gene>
    <name evidence="9" type="ORF">HXX76_007783</name>
</gene>
<keyword evidence="4" id="KW-0735">Signal-anchor</keyword>
<keyword evidence="5 8" id="KW-1133">Transmembrane helix</keyword>